<dbReference type="GO" id="GO:0009073">
    <property type="term" value="P:aromatic amino acid family biosynthetic process"/>
    <property type="evidence" value="ECO:0007669"/>
    <property type="project" value="UniProtKB-KW"/>
</dbReference>
<dbReference type="HAMAP" id="MF_00109">
    <property type="entry name" value="Shikimate_kinase"/>
    <property type="match status" value="1"/>
</dbReference>
<comment type="function">
    <text evidence="11">Catalyzes the specific phosphorylation of the 3-hydroxyl group of shikimic acid using ATP as a cosubstrate.</text>
</comment>
<keyword evidence="5 11" id="KW-0808">Transferase</keyword>
<dbReference type="AlphaFoldDB" id="A0A1A5YHP0"/>
<keyword evidence="9 11" id="KW-0057">Aromatic amino acid biosynthesis</keyword>
<proteinExistence type="inferred from homology"/>
<keyword evidence="7 11" id="KW-0418">Kinase</keyword>
<dbReference type="UniPathway" id="UPA00053">
    <property type="reaction ID" value="UER00088"/>
</dbReference>
<evidence type="ECO:0000313" key="12">
    <source>
        <dbReference type="EMBL" id="OBR64915.1"/>
    </source>
</evidence>
<dbReference type="InterPro" id="IPR027417">
    <property type="entry name" value="P-loop_NTPase"/>
</dbReference>
<dbReference type="GO" id="GO:0008652">
    <property type="term" value="P:amino acid biosynthetic process"/>
    <property type="evidence" value="ECO:0007669"/>
    <property type="project" value="UniProtKB-KW"/>
</dbReference>
<keyword evidence="13" id="KW-1185">Reference proteome</keyword>
<evidence type="ECO:0000256" key="8">
    <source>
        <dbReference type="ARBA" id="ARBA00022840"/>
    </source>
</evidence>
<evidence type="ECO:0000256" key="10">
    <source>
        <dbReference type="ARBA" id="ARBA00048567"/>
    </source>
</evidence>
<keyword evidence="11" id="KW-0479">Metal-binding</keyword>
<comment type="catalytic activity">
    <reaction evidence="10 11">
        <text>shikimate + ATP = 3-phosphoshikimate + ADP + H(+)</text>
        <dbReference type="Rhea" id="RHEA:13121"/>
        <dbReference type="ChEBI" id="CHEBI:15378"/>
        <dbReference type="ChEBI" id="CHEBI:30616"/>
        <dbReference type="ChEBI" id="CHEBI:36208"/>
        <dbReference type="ChEBI" id="CHEBI:145989"/>
        <dbReference type="ChEBI" id="CHEBI:456216"/>
        <dbReference type="EC" id="2.7.1.71"/>
    </reaction>
</comment>
<dbReference type="RefSeq" id="WP_068684078.1">
    <property type="nucleotide sequence ID" value="NZ_LYPA01000064.1"/>
</dbReference>
<dbReference type="Pfam" id="PF01202">
    <property type="entry name" value="SKI"/>
    <property type="match status" value="1"/>
</dbReference>
<dbReference type="GO" id="GO:0009423">
    <property type="term" value="P:chorismate biosynthetic process"/>
    <property type="evidence" value="ECO:0007669"/>
    <property type="project" value="UniProtKB-UniRule"/>
</dbReference>
<comment type="pathway">
    <text evidence="1 11">Metabolic intermediate biosynthesis; chorismate biosynthesis; chorismate from D-erythrose 4-phosphate and phosphoenolpyruvate: step 5/7.</text>
</comment>
<evidence type="ECO:0000256" key="6">
    <source>
        <dbReference type="ARBA" id="ARBA00022741"/>
    </source>
</evidence>
<dbReference type="OrthoDB" id="9800332at2"/>
<evidence type="ECO:0000256" key="3">
    <source>
        <dbReference type="ARBA" id="ARBA00012154"/>
    </source>
</evidence>
<comment type="subunit">
    <text evidence="11">Monomer.</text>
</comment>
<dbReference type="GO" id="GO:0004765">
    <property type="term" value="F:shikimate kinase activity"/>
    <property type="evidence" value="ECO:0007669"/>
    <property type="project" value="UniProtKB-UniRule"/>
</dbReference>
<dbReference type="GO" id="GO:0000287">
    <property type="term" value="F:magnesium ion binding"/>
    <property type="evidence" value="ECO:0007669"/>
    <property type="project" value="UniProtKB-UniRule"/>
</dbReference>
<keyword evidence="8 11" id="KW-0067">ATP-binding</keyword>
<keyword evidence="4 11" id="KW-0028">Amino-acid biosynthesis</keyword>
<feature type="binding site" evidence="11">
    <location>
        <position position="62"/>
    </location>
    <ligand>
        <name>substrate</name>
    </ligand>
</feature>
<feature type="binding site" evidence="11">
    <location>
        <position position="123"/>
    </location>
    <ligand>
        <name>ATP</name>
        <dbReference type="ChEBI" id="CHEBI:30616"/>
    </ligand>
</feature>
<evidence type="ECO:0000256" key="7">
    <source>
        <dbReference type="ARBA" id="ARBA00022777"/>
    </source>
</evidence>
<evidence type="ECO:0000256" key="5">
    <source>
        <dbReference type="ARBA" id="ARBA00022679"/>
    </source>
</evidence>
<keyword evidence="11" id="KW-0460">Magnesium</keyword>
<dbReference type="EMBL" id="LYPA01000064">
    <property type="protein sequence ID" value="OBR64915.1"/>
    <property type="molecule type" value="Genomic_DNA"/>
</dbReference>
<sequence length="180" mass="19723">MESTATNKLVLVGFMGTGKSSVCSLLSERLGWSRKDADEEIVLSEGRSIADIFASDGEDAFRDIEAHTLRRLLIEPEPAVIATGGGAVLRKHNCETMLKNGFVVALTADPETIIARVMGDKGRPLLQGDVETRVRTLMQQRRNAYDFAHLSLDTTSLSTEEVANLIMKALLEKHPNLLSK</sequence>
<name>A0A1A5YHP0_9BACL</name>
<evidence type="ECO:0000256" key="9">
    <source>
        <dbReference type="ARBA" id="ARBA00023141"/>
    </source>
</evidence>
<evidence type="ECO:0000256" key="2">
    <source>
        <dbReference type="ARBA" id="ARBA00006997"/>
    </source>
</evidence>
<comment type="subcellular location">
    <subcellularLocation>
        <location evidence="11">Cytoplasm</location>
    </subcellularLocation>
</comment>
<dbReference type="STRING" id="1844972.A7K91_04870"/>
<dbReference type="GO" id="GO:0005524">
    <property type="term" value="F:ATP binding"/>
    <property type="evidence" value="ECO:0007669"/>
    <property type="project" value="UniProtKB-UniRule"/>
</dbReference>
<dbReference type="PRINTS" id="PR01100">
    <property type="entry name" value="SHIKIMTKNASE"/>
</dbReference>
<accession>A0A1A5YHP0</accession>
<dbReference type="CDD" id="cd00464">
    <property type="entry name" value="SK"/>
    <property type="match status" value="1"/>
</dbReference>
<evidence type="ECO:0000256" key="1">
    <source>
        <dbReference type="ARBA" id="ARBA00004842"/>
    </source>
</evidence>
<feature type="binding site" evidence="11">
    <location>
        <position position="20"/>
    </location>
    <ligand>
        <name>Mg(2+)</name>
        <dbReference type="ChEBI" id="CHEBI:18420"/>
    </ligand>
</feature>
<dbReference type="Proteomes" id="UP000092024">
    <property type="component" value="Unassembled WGS sequence"/>
</dbReference>
<keyword evidence="6 11" id="KW-0547">Nucleotide-binding</keyword>
<organism evidence="12 13">
    <name type="scientific">Paenibacillus oryzae</name>
    <dbReference type="NCBI Taxonomy" id="1844972"/>
    <lineage>
        <taxon>Bacteria</taxon>
        <taxon>Bacillati</taxon>
        <taxon>Bacillota</taxon>
        <taxon>Bacilli</taxon>
        <taxon>Bacillales</taxon>
        <taxon>Paenibacillaceae</taxon>
        <taxon>Paenibacillus</taxon>
    </lineage>
</organism>
<comment type="similarity">
    <text evidence="2 11">Belongs to the shikimate kinase family.</text>
</comment>
<evidence type="ECO:0000256" key="11">
    <source>
        <dbReference type="HAMAP-Rule" id="MF_00109"/>
    </source>
</evidence>
<dbReference type="InterPro" id="IPR023000">
    <property type="entry name" value="Shikimate_kinase_CS"/>
</dbReference>
<dbReference type="PANTHER" id="PTHR21087:SF16">
    <property type="entry name" value="SHIKIMATE KINASE 1, CHLOROPLASTIC"/>
    <property type="match status" value="1"/>
</dbReference>
<evidence type="ECO:0000313" key="13">
    <source>
        <dbReference type="Proteomes" id="UP000092024"/>
    </source>
</evidence>
<dbReference type="InterPro" id="IPR000623">
    <property type="entry name" value="Shikimate_kinase/TSH1"/>
</dbReference>
<comment type="caution">
    <text evidence="12">The sequence shown here is derived from an EMBL/GenBank/DDBJ whole genome shotgun (WGS) entry which is preliminary data.</text>
</comment>
<gene>
    <name evidence="11" type="primary">aroK</name>
    <name evidence="12" type="ORF">A7K91_04870</name>
</gene>
<dbReference type="SUPFAM" id="SSF52540">
    <property type="entry name" value="P-loop containing nucleoside triphosphate hydrolases"/>
    <property type="match status" value="1"/>
</dbReference>
<dbReference type="PROSITE" id="PS01128">
    <property type="entry name" value="SHIKIMATE_KINASE"/>
    <property type="match status" value="1"/>
</dbReference>
<reference evidence="12 13" key="1">
    <citation type="submission" date="2016-05" db="EMBL/GenBank/DDBJ databases">
        <title>Paenibacillus oryzae. sp. nov., isolated from the rice root.</title>
        <authorList>
            <person name="Zhang J."/>
            <person name="Zhang X."/>
        </authorList>
    </citation>
    <scope>NUCLEOTIDE SEQUENCE [LARGE SCALE GENOMIC DNA]</scope>
    <source>
        <strain evidence="12 13">1DrF-4</strain>
    </source>
</reference>
<feature type="binding site" evidence="11">
    <location>
        <position position="141"/>
    </location>
    <ligand>
        <name>substrate</name>
    </ligand>
</feature>
<feature type="binding site" evidence="11">
    <location>
        <position position="38"/>
    </location>
    <ligand>
        <name>substrate</name>
    </ligand>
</feature>
<feature type="binding site" evidence="11">
    <location>
        <begin position="16"/>
        <end position="21"/>
    </location>
    <ligand>
        <name>ATP</name>
        <dbReference type="ChEBI" id="CHEBI:30616"/>
    </ligand>
</feature>
<comment type="cofactor">
    <cofactor evidence="11">
        <name>Mg(2+)</name>
        <dbReference type="ChEBI" id="CHEBI:18420"/>
    </cofactor>
    <text evidence="11">Binds 1 Mg(2+) ion per subunit.</text>
</comment>
<protein>
    <recommendedName>
        <fullName evidence="3 11">Shikimate kinase</fullName>
        <shortName evidence="11">SK</shortName>
        <ecNumber evidence="3 11">2.7.1.71</ecNumber>
    </recommendedName>
</protein>
<evidence type="ECO:0000256" key="4">
    <source>
        <dbReference type="ARBA" id="ARBA00022605"/>
    </source>
</evidence>
<keyword evidence="11" id="KW-0963">Cytoplasm</keyword>
<dbReference type="InterPro" id="IPR031322">
    <property type="entry name" value="Shikimate/glucono_kinase"/>
</dbReference>
<dbReference type="Gene3D" id="3.40.50.300">
    <property type="entry name" value="P-loop containing nucleotide triphosphate hydrolases"/>
    <property type="match status" value="1"/>
</dbReference>
<dbReference type="PANTHER" id="PTHR21087">
    <property type="entry name" value="SHIKIMATE KINASE"/>
    <property type="match status" value="1"/>
</dbReference>
<comment type="caution">
    <text evidence="11">Lacks conserved residue(s) required for the propagation of feature annotation.</text>
</comment>
<dbReference type="GO" id="GO:0005829">
    <property type="term" value="C:cytosol"/>
    <property type="evidence" value="ECO:0007669"/>
    <property type="project" value="TreeGrafter"/>
</dbReference>
<dbReference type="EC" id="2.7.1.71" evidence="3 11"/>
<feature type="binding site" evidence="11">
    <location>
        <position position="85"/>
    </location>
    <ligand>
        <name>substrate</name>
    </ligand>
</feature>